<dbReference type="Pfam" id="PF12631">
    <property type="entry name" value="MnmE_helical"/>
    <property type="match status" value="1"/>
</dbReference>
<evidence type="ECO:0000256" key="5">
    <source>
        <dbReference type="ARBA" id="ARBA00022741"/>
    </source>
</evidence>
<evidence type="ECO:0000256" key="1">
    <source>
        <dbReference type="ARBA" id="ARBA00011043"/>
    </source>
</evidence>
<dbReference type="Proteomes" id="UP000194903">
    <property type="component" value="Unassembled WGS sequence"/>
</dbReference>
<evidence type="ECO:0000256" key="3">
    <source>
        <dbReference type="ARBA" id="ARBA00022694"/>
    </source>
</evidence>
<evidence type="ECO:0000256" key="7">
    <source>
        <dbReference type="ARBA" id="ARBA00022842"/>
    </source>
</evidence>
<feature type="binding site" evidence="10">
    <location>
        <position position="85"/>
    </location>
    <ligand>
        <name>(6S)-5-formyl-5,6,7,8-tetrahydrofolate</name>
        <dbReference type="ChEBI" id="CHEBI:57457"/>
    </ligand>
</feature>
<dbReference type="InterPro" id="IPR027368">
    <property type="entry name" value="MnmE_dom2"/>
</dbReference>
<dbReference type="Gene3D" id="3.40.50.300">
    <property type="entry name" value="P-loop containing nucleotide triphosphate hydrolases"/>
    <property type="match status" value="1"/>
</dbReference>
<evidence type="ECO:0000256" key="4">
    <source>
        <dbReference type="ARBA" id="ARBA00022723"/>
    </source>
</evidence>
<feature type="binding site" evidence="10">
    <location>
        <position position="254"/>
    </location>
    <ligand>
        <name>K(+)</name>
        <dbReference type="ChEBI" id="CHEBI:29103"/>
    </ligand>
</feature>
<evidence type="ECO:0000259" key="12">
    <source>
        <dbReference type="PROSITE" id="PS51709"/>
    </source>
</evidence>
<comment type="similarity">
    <text evidence="1 10 11">Belongs to the TRAFAC class TrmE-Era-EngA-EngB-Septin-like GTPase superfamily. TrmE GTPase family.</text>
</comment>
<dbReference type="Gene3D" id="1.20.120.430">
    <property type="entry name" value="tRNA modification GTPase MnmE domain 2"/>
    <property type="match status" value="1"/>
</dbReference>
<dbReference type="HAMAP" id="MF_00379">
    <property type="entry name" value="GTPase_MnmE"/>
    <property type="match status" value="1"/>
</dbReference>
<feature type="binding site" evidence="10">
    <location>
        <position position="124"/>
    </location>
    <ligand>
        <name>(6S)-5-formyl-5,6,7,8-tetrahydrofolate</name>
        <dbReference type="ChEBI" id="CHEBI:57457"/>
    </ligand>
</feature>
<feature type="binding site" evidence="10">
    <location>
        <position position="234"/>
    </location>
    <ligand>
        <name>Mg(2+)</name>
        <dbReference type="ChEBI" id="CHEBI:18420"/>
    </ligand>
</feature>
<feature type="binding site" evidence="10">
    <location>
        <position position="455"/>
    </location>
    <ligand>
        <name>(6S)-5-formyl-5,6,7,8-tetrahydrofolate</name>
        <dbReference type="ChEBI" id="CHEBI:57457"/>
    </ligand>
</feature>
<evidence type="ECO:0000256" key="10">
    <source>
        <dbReference type="HAMAP-Rule" id="MF_00379"/>
    </source>
</evidence>
<dbReference type="CDD" id="cd04164">
    <property type="entry name" value="trmE"/>
    <property type="match status" value="1"/>
</dbReference>
<accession>A0A252F4U8</accession>
<feature type="binding site" evidence="10">
    <location>
        <begin position="274"/>
        <end position="277"/>
    </location>
    <ligand>
        <name>GTP</name>
        <dbReference type="ChEBI" id="CHEBI:37565"/>
    </ligand>
</feature>
<keyword evidence="5 10" id="KW-0547">Nucleotide-binding</keyword>
<proteinExistence type="inferred from homology"/>
<keyword evidence="3 10" id="KW-0819">tRNA processing</keyword>
<dbReference type="GO" id="GO:0005829">
    <property type="term" value="C:cytosol"/>
    <property type="evidence" value="ECO:0007669"/>
    <property type="project" value="TreeGrafter"/>
</dbReference>
<evidence type="ECO:0000256" key="2">
    <source>
        <dbReference type="ARBA" id="ARBA00022490"/>
    </source>
</evidence>
<dbReference type="GO" id="GO:0002098">
    <property type="term" value="P:tRNA wobble uridine modification"/>
    <property type="evidence" value="ECO:0007669"/>
    <property type="project" value="TreeGrafter"/>
</dbReference>
<keyword evidence="7 10" id="KW-0460">Magnesium</keyword>
<dbReference type="NCBIfam" id="TIGR00450">
    <property type="entry name" value="mnmE_trmE_thdF"/>
    <property type="match status" value="1"/>
</dbReference>
<keyword evidence="2 10" id="KW-0963">Cytoplasm</keyword>
<evidence type="ECO:0000256" key="8">
    <source>
        <dbReference type="ARBA" id="ARBA00022958"/>
    </source>
</evidence>
<feature type="binding site" evidence="10">
    <location>
        <position position="230"/>
    </location>
    <ligand>
        <name>K(+)</name>
        <dbReference type="ChEBI" id="CHEBI:29103"/>
    </ligand>
</feature>
<dbReference type="OrthoDB" id="9805918at2"/>
<feature type="binding site" evidence="10">
    <location>
        <position position="249"/>
    </location>
    <ligand>
        <name>K(+)</name>
        <dbReference type="ChEBI" id="CHEBI:29103"/>
    </ligand>
</feature>
<comment type="subcellular location">
    <subcellularLocation>
        <location evidence="10">Cytoplasm</location>
    </subcellularLocation>
</comment>
<dbReference type="InterPro" id="IPR018948">
    <property type="entry name" value="GTP-bd_TrmE_N"/>
</dbReference>
<sequence length="455" mass="48015">MSTTIAAIATGPAAGPIGIIRVSGPQTLAIADRIFTPQGGGALSERPSRLLTYGALHARDGKVIDHCLCCVMHAPNSYTGEDMAEIQCHGSPAILSETLAALFANGAQQAGPGEFTQRAFLAGKMDLSGAEAVHDLVTAATAQAAENAAAQMDGAVGSRIREIRQCLVDLVAEFLAVVDYPDEEIDSNLFDHACEILHNATRALYDLAETYERGRILREGIPCAILGRPNAGKSSLLNALAGFDRAIVTSVPGTTRDVIEETIRIGVVVLHLFDTAGLRDTQDPVEKIGIDRAMKQAQASALILAVFDSSDDISDDDLMVIARTHGKRTIAVLNKSDLPSALDVATIRRHFEHVIAVSAKTGEGLKELYDLIPRVVGMDGMSYDGSIITNARQAAALVRAAERCEAAFVAAQLGMTPDAVVMDAEGAIAALGEITGQAVRDDIVATIFDKFCVGK</sequence>
<dbReference type="InterPro" id="IPR031168">
    <property type="entry name" value="G_TrmE"/>
</dbReference>
<dbReference type="InterPro" id="IPR025867">
    <property type="entry name" value="MnmE_helical"/>
</dbReference>
<dbReference type="NCBIfam" id="TIGR00231">
    <property type="entry name" value="small_GTP"/>
    <property type="match status" value="1"/>
</dbReference>
<dbReference type="InterPro" id="IPR004520">
    <property type="entry name" value="GTPase_MnmE"/>
</dbReference>
<dbReference type="EMBL" id="NHOC01000005">
    <property type="protein sequence ID" value="OUM20814.1"/>
    <property type="molecule type" value="Genomic_DNA"/>
</dbReference>
<dbReference type="InterPro" id="IPR005225">
    <property type="entry name" value="Small_GTP-bd"/>
</dbReference>
<dbReference type="EC" id="3.6.-.-" evidence="10"/>
<dbReference type="FunFam" id="3.40.50.300:FF:001376">
    <property type="entry name" value="tRNA modification GTPase MnmE"/>
    <property type="match status" value="1"/>
</dbReference>
<dbReference type="Pfam" id="PF01926">
    <property type="entry name" value="MMR_HSR1"/>
    <property type="match status" value="1"/>
</dbReference>
<keyword evidence="9 10" id="KW-0342">GTP-binding</keyword>
<evidence type="ECO:0000256" key="6">
    <source>
        <dbReference type="ARBA" id="ARBA00022801"/>
    </source>
</evidence>
<comment type="subunit">
    <text evidence="10">Homodimer. Heterotetramer of two MnmE and two MnmG subunits.</text>
</comment>
<dbReference type="GO" id="GO:0005525">
    <property type="term" value="F:GTP binding"/>
    <property type="evidence" value="ECO:0007669"/>
    <property type="project" value="UniProtKB-UniRule"/>
</dbReference>
<comment type="caution">
    <text evidence="13">The sequence shown here is derived from an EMBL/GenBank/DDBJ whole genome shotgun (WGS) entry which is preliminary data.</text>
</comment>
<keyword evidence="8 10" id="KW-0630">Potassium</keyword>
<dbReference type="InterPro" id="IPR027266">
    <property type="entry name" value="TrmE/GcvT-like"/>
</dbReference>
<comment type="function">
    <text evidence="10">Exhibits a very high intrinsic GTPase hydrolysis rate. Involved in the addition of a carboxymethylaminomethyl (cmnm) group at the wobble position (U34) of certain tRNAs, forming tRNA-cmnm(5)s(2)U34.</text>
</comment>
<feature type="binding site" evidence="10">
    <location>
        <position position="255"/>
    </location>
    <ligand>
        <name>Mg(2+)</name>
        <dbReference type="ChEBI" id="CHEBI:18420"/>
    </ligand>
</feature>
<dbReference type="RefSeq" id="WP_087019815.1">
    <property type="nucleotide sequence ID" value="NZ_CP178353.1"/>
</dbReference>
<evidence type="ECO:0000256" key="9">
    <source>
        <dbReference type="ARBA" id="ARBA00023134"/>
    </source>
</evidence>
<gene>
    <name evidence="10" type="primary">mnmE</name>
    <name evidence="10" type="synonym">trmE</name>
    <name evidence="13" type="ORF">CBW42_07965</name>
</gene>
<keyword evidence="14" id="KW-1185">Reference proteome</keyword>
<comment type="cofactor">
    <cofactor evidence="10">
        <name>K(+)</name>
        <dbReference type="ChEBI" id="CHEBI:29103"/>
    </cofactor>
    <text evidence="10">Binds 1 potassium ion per subunit.</text>
</comment>
<feature type="binding site" evidence="10">
    <location>
        <position position="21"/>
    </location>
    <ligand>
        <name>(6S)-5-formyl-5,6,7,8-tetrahydrofolate</name>
        <dbReference type="ChEBI" id="CHEBI:57457"/>
    </ligand>
</feature>
<name>A0A252F4U8_9FIRM</name>
<feature type="domain" description="TrmE-type G" evidence="12">
    <location>
        <begin position="220"/>
        <end position="377"/>
    </location>
</feature>
<evidence type="ECO:0000256" key="11">
    <source>
        <dbReference type="RuleBase" id="RU003313"/>
    </source>
</evidence>
<dbReference type="GO" id="GO:0046872">
    <property type="term" value="F:metal ion binding"/>
    <property type="evidence" value="ECO:0007669"/>
    <property type="project" value="UniProtKB-KW"/>
</dbReference>
<feature type="binding site" evidence="10">
    <location>
        <position position="251"/>
    </location>
    <ligand>
        <name>K(+)</name>
        <dbReference type="ChEBI" id="CHEBI:29103"/>
    </ligand>
</feature>
<dbReference type="InterPro" id="IPR027417">
    <property type="entry name" value="P-loop_NTPase"/>
</dbReference>
<keyword evidence="6 10" id="KW-0378">Hydrolase</keyword>
<feature type="binding site" evidence="10">
    <location>
        <begin position="249"/>
        <end position="255"/>
    </location>
    <ligand>
        <name>GTP</name>
        <dbReference type="ChEBI" id="CHEBI:37565"/>
    </ligand>
</feature>
<organism evidence="13 14">
    <name type="scientific">Butyricicoccus porcorum</name>
    <dbReference type="NCBI Taxonomy" id="1945634"/>
    <lineage>
        <taxon>Bacteria</taxon>
        <taxon>Bacillati</taxon>
        <taxon>Bacillota</taxon>
        <taxon>Clostridia</taxon>
        <taxon>Eubacteriales</taxon>
        <taxon>Butyricicoccaceae</taxon>
        <taxon>Butyricicoccus</taxon>
    </lineage>
</organism>
<dbReference type="PANTHER" id="PTHR42714:SF2">
    <property type="entry name" value="TRNA MODIFICATION GTPASE GTPBP3, MITOCHONDRIAL"/>
    <property type="match status" value="1"/>
</dbReference>
<dbReference type="PANTHER" id="PTHR42714">
    <property type="entry name" value="TRNA MODIFICATION GTPASE GTPBP3"/>
    <property type="match status" value="1"/>
</dbReference>
<reference evidence="13 14" key="1">
    <citation type="submission" date="2017-05" db="EMBL/GenBank/DDBJ databases">
        <title>Butyricicoccus porcorum sp. nov. a butyrate-producing bacterium from the swine intestinal tract.</title>
        <authorList>
            <person name="Trachsel J."/>
            <person name="Humphrey S."/>
            <person name="Allen H.K."/>
        </authorList>
    </citation>
    <scope>NUCLEOTIDE SEQUENCE [LARGE SCALE GENOMIC DNA]</scope>
    <source>
        <strain evidence="13">BB10</strain>
    </source>
</reference>
<dbReference type="GO" id="GO:0030488">
    <property type="term" value="P:tRNA methylation"/>
    <property type="evidence" value="ECO:0007669"/>
    <property type="project" value="TreeGrafter"/>
</dbReference>
<dbReference type="CDD" id="cd14858">
    <property type="entry name" value="TrmE_N"/>
    <property type="match status" value="1"/>
</dbReference>
<evidence type="ECO:0000313" key="13">
    <source>
        <dbReference type="EMBL" id="OUM20814.1"/>
    </source>
</evidence>
<dbReference type="SUPFAM" id="SSF52540">
    <property type="entry name" value="P-loop containing nucleoside triphosphate hydrolases"/>
    <property type="match status" value="1"/>
</dbReference>
<protein>
    <recommendedName>
        <fullName evidence="10">tRNA modification GTPase MnmE</fullName>
        <ecNumber evidence="10">3.6.-.-</ecNumber>
    </recommendedName>
</protein>
<dbReference type="AlphaFoldDB" id="A0A252F4U8"/>
<dbReference type="PROSITE" id="PS51709">
    <property type="entry name" value="G_TRME"/>
    <property type="match status" value="1"/>
</dbReference>
<keyword evidence="4 10" id="KW-0479">Metal-binding</keyword>
<feature type="binding site" evidence="10">
    <location>
        <begin position="230"/>
        <end position="235"/>
    </location>
    <ligand>
        <name>GTP</name>
        <dbReference type="ChEBI" id="CHEBI:37565"/>
    </ligand>
</feature>
<evidence type="ECO:0000313" key="14">
    <source>
        <dbReference type="Proteomes" id="UP000194903"/>
    </source>
</evidence>
<comment type="caution">
    <text evidence="10">Lacks conserved residue(s) required for the propagation of feature annotation.</text>
</comment>
<dbReference type="Pfam" id="PF10396">
    <property type="entry name" value="TrmE_N"/>
    <property type="match status" value="1"/>
</dbReference>
<dbReference type="GO" id="GO:0003924">
    <property type="term" value="F:GTPase activity"/>
    <property type="evidence" value="ECO:0007669"/>
    <property type="project" value="UniProtKB-UniRule"/>
</dbReference>
<dbReference type="Gene3D" id="3.30.1360.120">
    <property type="entry name" value="Probable tRNA modification gtpase trme, domain 1"/>
    <property type="match status" value="1"/>
</dbReference>
<dbReference type="InterPro" id="IPR006073">
    <property type="entry name" value="GTP-bd"/>
</dbReference>